<feature type="compositionally biased region" description="Low complexity" evidence="1">
    <location>
        <begin position="22"/>
        <end position="32"/>
    </location>
</feature>
<sequence length="177" mass="19847">MVQKETPSNANPNPLPEKSPVKNNSESTNSKTKSIHGRPNLLNISKIEVVNVDNAVSQENIQSSPMNTVDNLAPNKASRIPTSNNKKVMTPKKPSKFFKETKAMRKARMQAFKNNLDEKIKGSVKKRTLTKQDLLKESKTEEEDDIKIHPSDDDFMSTDGEEQISKIIQKNKTTNGN</sequence>
<protein>
    <submittedName>
        <fullName evidence="2">Uncharacterized protein</fullName>
    </submittedName>
</protein>
<evidence type="ECO:0000313" key="2">
    <source>
        <dbReference type="EMBL" id="KAF8790683.1"/>
    </source>
</evidence>
<feature type="region of interest" description="Disordered" evidence="1">
    <location>
        <begin position="1"/>
        <end position="40"/>
    </location>
</feature>
<feature type="region of interest" description="Disordered" evidence="1">
    <location>
        <begin position="132"/>
        <end position="160"/>
    </location>
</feature>
<organism evidence="2 3">
    <name type="scientific">Argiope bruennichi</name>
    <name type="common">Wasp spider</name>
    <name type="synonym">Aranea bruennichi</name>
    <dbReference type="NCBI Taxonomy" id="94029"/>
    <lineage>
        <taxon>Eukaryota</taxon>
        <taxon>Metazoa</taxon>
        <taxon>Ecdysozoa</taxon>
        <taxon>Arthropoda</taxon>
        <taxon>Chelicerata</taxon>
        <taxon>Arachnida</taxon>
        <taxon>Araneae</taxon>
        <taxon>Araneomorphae</taxon>
        <taxon>Entelegynae</taxon>
        <taxon>Araneoidea</taxon>
        <taxon>Araneidae</taxon>
        <taxon>Argiope</taxon>
    </lineage>
</organism>
<name>A0A8T0FPK7_ARGBR</name>
<evidence type="ECO:0000256" key="1">
    <source>
        <dbReference type="SAM" id="MobiDB-lite"/>
    </source>
</evidence>
<keyword evidence="3" id="KW-1185">Reference proteome</keyword>
<feature type="compositionally biased region" description="Polar residues" evidence="1">
    <location>
        <begin position="1"/>
        <end position="12"/>
    </location>
</feature>
<dbReference type="Proteomes" id="UP000807504">
    <property type="component" value="Unassembled WGS sequence"/>
</dbReference>
<dbReference type="AlphaFoldDB" id="A0A8T0FPK7"/>
<evidence type="ECO:0000313" key="3">
    <source>
        <dbReference type="Proteomes" id="UP000807504"/>
    </source>
</evidence>
<comment type="caution">
    <text evidence="2">The sequence shown here is derived from an EMBL/GenBank/DDBJ whole genome shotgun (WGS) entry which is preliminary data.</text>
</comment>
<feature type="compositionally biased region" description="Polar residues" evidence="1">
    <location>
        <begin position="61"/>
        <end position="70"/>
    </location>
</feature>
<gene>
    <name evidence="2" type="ORF">HNY73_005670</name>
</gene>
<reference evidence="2" key="2">
    <citation type="submission" date="2020-06" db="EMBL/GenBank/DDBJ databases">
        <authorList>
            <person name="Sheffer M."/>
        </authorList>
    </citation>
    <scope>NUCLEOTIDE SEQUENCE</scope>
</reference>
<accession>A0A8T0FPK7</accession>
<reference evidence="2" key="1">
    <citation type="journal article" date="2020" name="bioRxiv">
        <title>Chromosome-level reference genome of the European wasp spider Argiope bruennichi: a resource for studies on range expansion and evolutionary adaptation.</title>
        <authorList>
            <person name="Sheffer M.M."/>
            <person name="Hoppe A."/>
            <person name="Krehenwinkel H."/>
            <person name="Uhl G."/>
            <person name="Kuss A.W."/>
            <person name="Jensen L."/>
            <person name="Jensen C."/>
            <person name="Gillespie R.G."/>
            <person name="Hoff K.J."/>
            <person name="Prost S."/>
        </authorList>
    </citation>
    <scope>NUCLEOTIDE SEQUENCE</scope>
</reference>
<dbReference type="EMBL" id="JABXBU010000011">
    <property type="protein sequence ID" value="KAF8790683.1"/>
    <property type="molecule type" value="Genomic_DNA"/>
</dbReference>
<feature type="region of interest" description="Disordered" evidence="1">
    <location>
        <begin position="61"/>
        <end position="91"/>
    </location>
</feature>
<proteinExistence type="predicted"/>